<dbReference type="InterPro" id="IPR025110">
    <property type="entry name" value="AMP-bd_C"/>
</dbReference>
<dbReference type="FunFam" id="3.40.50.12780:FF:000012">
    <property type="entry name" value="Non-ribosomal peptide synthetase"/>
    <property type="match status" value="3"/>
</dbReference>
<dbReference type="FunFam" id="3.30.559.10:FF:000012">
    <property type="entry name" value="Non-ribosomal peptide synthetase"/>
    <property type="match status" value="1"/>
</dbReference>
<keyword evidence="3" id="KW-0596">Phosphopantetheine</keyword>
<dbReference type="Gene3D" id="3.40.50.980">
    <property type="match status" value="2"/>
</dbReference>
<proteinExistence type="inferred from homology"/>
<dbReference type="InterPro" id="IPR045851">
    <property type="entry name" value="AMP-bd_C_sf"/>
</dbReference>
<dbReference type="NCBIfam" id="TIGR01720">
    <property type="entry name" value="NRPS-para261"/>
    <property type="match status" value="1"/>
</dbReference>
<evidence type="ECO:0000313" key="8">
    <source>
        <dbReference type="EMBL" id="VEG55229.1"/>
    </source>
</evidence>
<dbReference type="OrthoDB" id="4510129at2"/>
<keyword evidence="9" id="KW-1185">Reference proteome</keyword>
<dbReference type="GO" id="GO:0044550">
    <property type="term" value="P:secondary metabolite biosynthetic process"/>
    <property type="evidence" value="ECO:0007669"/>
    <property type="project" value="UniProtKB-ARBA"/>
</dbReference>
<dbReference type="GO" id="GO:0005829">
    <property type="term" value="C:cytosol"/>
    <property type="evidence" value="ECO:0007669"/>
    <property type="project" value="TreeGrafter"/>
</dbReference>
<dbReference type="InterPro" id="IPR001242">
    <property type="entry name" value="Condensation_dom"/>
</dbReference>
<dbReference type="GO" id="GO:0017000">
    <property type="term" value="P:antibiotic biosynthetic process"/>
    <property type="evidence" value="ECO:0007669"/>
    <property type="project" value="UniProtKB-KW"/>
</dbReference>
<dbReference type="UniPathway" id="UPA00011"/>
<dbReference type="Gene3D" id="3.30.559.30">
    <property type="entry name" value="Nonribosomal peptide synthetase, condensation domain"/>
    <property type="match status" value="5"/>
</dbReference>
<feature type="domain" description="Carrier" evidence="7">
    <location>
        <begin position="963"/>
        <end position="1038"/>
    </location>
</feature>
<dbReference type="EMBL" id="LR134356">
    <property type="protein sequence ID" value="VEG55229.1"/>
    <property type="molecule type" value="Genomic_DNA"/>
</dbReference>
<dbReference type="FunFam" id="3.30.300.30:FF:000010">
    <property type="entry name" value="Enterobactin synthetase component F"/>
    <property type="match status" value="3"/>
</dbReference>
<keyword evidence="5" id="KW-0677">Repeat</keyword>
<dbReference type="SMART" id="SM00823">
    <property type="entry name" value="PKS_PP"/>
    <property type="match status" value="4"/>
</dbReference>
<dbReference type="Gene3D" id="3.40.50.12780">
    <property type="entry name" value="N-terminal domain of ligase-like"/>
    <property type="match status" value="2"/>
</dbReference>
<dbReference type="SUPFAM" id="SSF56801">
    <property type="entry name" value="Acetyl-CoA synthetase-like"/>
    <property type="match status" value="3"/>
</dbReference>
<dbReference type="RefSeq" id="WP_109519792.1">
    <property type="nucleotide sequence ID" value="NZ_CVQQ01000002.1"/>
</dbReference>
<evidence type="ECO:0000256" key="1">
    <source>
        <dbReference type="ARBA" id="ARBA00001957"/>
    </source>
</evidence>
<reference evidence="8 9" key="1">
    <citation type="submission" date="2018-12" db="EMBL/GenBank/DDBJ databases">
        <authorList>
            <consortium name="Pathogen Informatics"/>
        </authorList>
    </citation>
    <scope>NUCLEOTIDE SEQUENCE [LARGE SCALE GENOMIC DNA]</scope>
    <source>
        <strain evidence="8 9">NCTC10437</strain>
    </source>
</reference>
<dbReference type="PANTHER" id="PTHR45527">
    <property type="entry name" value="NONRIBOSOMAL PEPTIDE SYNTHETASE"/>
    <property type="match status" value="1"/>
</dbReference>
<dbReference type="FunFam" id="3.40.50.980:FF:000001">
    <property type="entry name" value="Non-ribosomal peptide synthetase"/>
    <property type="match status" value="3"/>
</dbReference>
<dbReference type="InterPro" id="IPR010060">
    <property type="entry name" value="NRPS_synth"/>
</dbReference>
<dbReference type="CDD" id="cd17643">
    <property type="entry name" value="A_NRPS_Cytc1-like"/>
    <property type="match status" value="2"/>
</dbReference>
<dbReference type="STRING" id="1791.GCA_001049355_01018"/>
<dbReference type="GO" id="GO:0043041">
    <property type="term" value="P:amino acid activation for nonribosomal peptide biosynthetic process"/>
    <property type="evidence" value="ECO:0007669"/>
    <property type="project" value="TreeGrafter"/>
</dbReference>
<evidence type="ECO:0000256" key="3">
    <source>
        <dbReference type="ARBA" id="ARBA00022450"/>
    </source>
</evidence>
<dbReference type="Proteomes" id="UP000279306">
    <property type="component" value="Chromosome"/>
</dbReference>
<dbReference type="SUPFAM" id="SSF52777">
    <property type="entry name" value="CoA-dependent acyltransferases"/>
    <property type="match status" value="10"/>
</dbReference>
<feature type="domain" description="Carrier" evidence="7">
    <location>
        <begin position="2019"/>
        <end position="2094"/>
    </location>
</feature>
<dbReference type="InterPro" id="IPR009081">
    <property type="entry name" value="PP-bd_ACP"/>
</dbReference>
<accession>A0A3S4TB66</accession>
<dbReference type="InterPro" id="IPR042099">
    <property type="entry name" value="ANL_N_sf"/>
</dbReference>
<dbReference type="InterPro" id="IPR000873">
    <property type="entry name" value="AMP-dep_synth/lig_dom"/>
</dbReference>
<dbReference type="Pfam" id="PF00668">
    <property type="entry name" value="Condensation"/>
    <property type="match status" value="5"/>
</dbReference>
<dbReference type="Pfam" id="PF00501">
    <property type="entry name" value="AMP-binding"/>
    <property type="match status" value="3"/>
</dbReference>
<dbReference type="Gene3D" id="3.30.559.10">
    <property type="entry name" value="Chloramphenicol acetyltransferase-like domain"/>
    <property type="match status" value="5"/>
</dbReference>
<feature type="domain" description="Carrier" evidence="7">
    <location>
        <begin position="3091"/>
        <end position="3165"/>
    </location>
</feature>
<dbReference type="Pfam" id="PF13193">
    <property type="entry name" value="AMP-binding_C"/>
    <property type="match status" value="3"/>
</dbReference>
<dbReference type="PROSITE" id="PS50075">
    <property type="entry name" value="CARRIER"/>
    <property type="match status" value="4"/>
</dbReference>
<dbReference type="Gene3D" id="2.30.38.10">
    <property type="entry name" value="Luciferase, Domain 3"/>
    <property type="match status" value="1"/>
</dbReference>
<evidence type="ECO:0000256" key="4">
    <source>
        <dbReference type="ARBA" id="ARBA00022553"/>
    </source>
</evidence>
<dbReference type="CDD" id="cd19543">
    <property type="entry name" value="DCL_NRPS"/>
    <property type="match status" value="2"/>
</dbReference>
<sequence length="4179" mass="446978">MQIADVLPLTSLQQGLLFLAGTAEGSDDVYAVQLYITLTGPLDHDRLRAAVQTVVTRHPNLAARFSQKFADPVQIIPADPEAPWRVVDLTTAGDSLDKRVAEVCAQERIAVCELADQPAFRATLIRTGADQHRLVLTNHHIVLDGWSLPILLGELFAGYHGQRLPPPVPYRRFISWLAGRDLGAARTAWGEALAGFDTPTLVGAAGQVRQGPRAVASFDVPEQTTQSLGELARSCHTTASTVLHAAWAQLLMSRTGHHDVVFGTTVSGRPGEVLGADSMVGLLINTVPVRASVTATTTTVDLLAQLQDTYTRTLDHQHLSLNEIHRVTGQDHLFDTFFVYENYPVDAAALPSDGQLAVTDFAHREYNHYPVAVQAVPGTTLTLRVEYDTDVFDAGGIQALIRRFTRVLVAMCTDPTRPLSSIDVLEPAEHASLDLWSNRAALGRVARRSVSIPDLFAAQVARVPDAVALSWEGRSWTYRELDDTTNRFAHLLADRGIGPGQRVALLLPRSADAIISILAVLKTGAAYVPIDPAAPAARMQLVLDDAAPIAAITNTELAGRLAGQDMVLVDAQDIDALVDGSAPAPTGPAPDDVAYLIYTSGTTGVPKGVAITHDNVTRLLDALDTDIELAGHVWSLWHSLAFDVSVCEMWGALLYGGRLVVVPESVARAPEEFHALLAAEQVTMLSQTPSGFYALQTADALAPEIGRQLNLRAVIFAGEALEPQRLRTWLDNHPGSPRLLNLYGTTETTVHASFREIVTADVDDSVDNPVSPVGGPLDGLAFFVLDPWLRPVPAGVVGDLYVAGPQTGLGYWRRPGLTSSRFVACPFVGPGEPGQRMYRTGDLVWWGADGQLRYVGRADEQVKIRGYRIEIGEVRAVLAGMDGVQQAVVVAREDHPGDKRLVGYVTGSVDPASVRAAVAERLPEYMVPAAIVVIDSLPLTVNGKLDRRALPAPEYHGADGYRAPATAVEEILAGIYARVLDVERVGVDDSFFDLGGDSLSAMRLVAAVNSGLGAALTVRTLFEAPTVAQLAPRIGGGGVVLEPLAPVDRPDVIPLSFSQNRLWFLDQLQGPSPTYNMPVALRLHGQLNTDVLGAALADVVGRHESLRTRFAAPDGVPQQVVVPAEDADFGWQIVDATGWSEAQVDEAVGAVARHPFDLASEIPMQARLFRVSNDDHVVVAVAHHIAADGLSVAPLVQDLGVAYLCRLAGLNPMWTELPVQYVDYTLWQRTQFGDLDDHDSLIAGQLTYWRDALAGMPERLQLPTDRPYPPVADQRGANTSFRWSTDLQLRIAAVAREHNATSFMLMQAALAVLLAKLSASSDVAVGFPIGGRRDPALDELVGFFVNTLVLRVDLAGDPTVADLLAQVRQRSLAAYENQDVPFEVVVDRLSPSRSLTHHPLVQVMLDWRNLPAEASDQIVMALGDLQITQIPLATDTARVDLAFSLNERWTKAGEPAGIGGAVEFRTDVFEAASIETLIERLERVVVAMTTDPSRRLSSLTVLDEVESARLAAIGNRAVLTAPAPAPVSIPTLFAAQVAVHPEAVAISSDAGALTYQELDDAADRFARMLVDRGVGRGACVALLLERSAEAVVAMLASLKIGAAYLAIDPALPDSRIAFMLADAAPVAIVTTTVLKPRVTQFDLTIIDLQDDDPRAQRPDTALPVPSADDIAYLIYTSGTTGTPKGVALSHRNLAHLADSPPTGLPAQQVWTQCHSYAFDFSVWEIWAALLGGARLVVVPDAVVRSPDEFHALLVSEHVNVLTQTPSAVAALRPQGLESVALLLGGEACPPEVVEQWAPGRVVINAYGPTESTVYASMSAPLQVGCEVPIGAPPPTVALFVLDERLCLVPEGVVGELYVAGRGVGVGYLGRPGLTASRFVACPFAGSEAPGTRMYRTGDLVRWRADGQLQYLGRADEQVKIRGYRIEPGEVQAVLAGLDGVEHAVVIAREDRPGDPRLVGYITGTADPATARAALAERLPAYMVPAAVLAVESLPLTVSGKLDRRALPAPDYQDLEKYRAPATPAEELLAGIFAKVLGVERVGVDDSFFELGGDSLSAMRLIAAVNAGMGADLAVRTVFEAPSVAQLAPRIGVGDSPLAPLVPQQRPAVIPLSFAQSRLWFIDQLQGPSPVYNLAVALRLRGALDTDMLAAALADVVARHESLRTVFDAPDGIPRQVVVDARYADFGWQVVDAADWSTDRLQQAVEETALRTFDLASEIPLRSQLFRVGDNDHVWVAVVHHIAADGWSISPLVADLGVAYAARCAGRAPAWADLAVQYVDYTLWQRAQFGELTDGNSRIAAQLAHWKEALAGMPERLVLPTDRPYPQVADQRGATVPVEWPAELQRAVAQVAREHGATSFMVMQAALAVLLSKLSASSDVAVGFPIAGRRDPALDGLVGFFINTLVLRLDLAGDPSVAAVLDQVRARSLASYENQDVPFEVVVERLNPTRSLTHHPLVQVMLAWQNLPTDAGDPATAGLTLGNLDVSPMPVNTGAARMDLSFSLAERWSATGDPAGIGGFVEFRTDVFDAGTIEALIERLRRVLLAMTADPALRVSAVDVLDDSEHSRVDIWGNRAALTAPVAHAPSIAAAFAAQVAATPEATAISCGPWSWSYRELDEASNRLAHHLIDHGVRTGHRVALLSPRSAEAVAAILAIVKSGAAYVPIDPAVPVARMEFVLADADPVAVITTASLADRLSGHDVVVIDLDDSAVDVQPGSALPAVDADQIAYIIYTSGTTGTPKGVAIPHRNVTRLLETLDTDMGLAGQVWTQCHSLAFDYSVWEIWGPLLYGGRLVVVPDPVVRSPEDLHALLASENVTVLSQTPSAFYALQAADALRPDLQLALQAVVFGGEALEPQRLAGWYEAHPDAPRLINMYGITETTVHASFREIFERDVDSVISPIGVPLAHLGFFVLDSALRPVAPGVVGELYVAGAGLAYGYIGRAGLSASRFVACPFGAPGQRMYRTGDVMCWGADGELRYLGRADEQVKIRGYRIELGEVQAALAALDGVAQAEVIAREDRPGDKRLVGYVTATSADLDPAQLRGALVDRLPEYMIPAAVVVIDAMPLTVNGKLDKRALPAPEYQDVDAYRAPADAVEEILAGIYAQVLGLGRVGVDESFFELGGDSILSMQVVARARAAGVLCRPRDVFVEQTVARLARVARVATGGDGAVDEGIGAVPVTPIIGWLQQVQGPVDQFNQTVVVQAPIGATEADVVLVLQAVLDRHAMLRLRVDADDVEGWSLTVPEPGSVDARSCVRIVDEVTDEAVGAARSRLDPARGDMVSALWVPATAQLVVIAHHLVVDGVSWRILLEDINLAWAQHRGGQQVELPAPGTSFARWGSVLVEHAHDPEIVGQAEAWRQIMAVPPALPAVKPTVDTYATAGSLSVELDTETTRLLLGEVPAAFHAGINDILVIAFGLALAEFTGALGCSDTGAATIVIDAEGHGRHEELAGDGHAVDLSRTVGWFTTKYPVSLSIARGLTWAQVSAGDPTLGAVVKDAKEQLRGLPDGATYGLLRYLNDDVDLAGADPPIGFNYLGRLGAGAGEVSGDMWEIRQDGWTVTGAAAAIPMPLMHTVELNAGTVDTGAGPRLRAGWSWARSALDHAQVNRLSELWFDALAGICVHVRGGGGGLTPSDVAPAALTQQQIDDLCRSEAVADILPLTPLQQGLLFHAGVAHSSGDDVYAVQLDVTLTGRLDPHRLRDAVHLAVQRHPHLVARFRGTAEQPVQLIPSDPDAPWQYVDLSNRGADLDAEFAHLCDSERVAVCDLPGQVAFRAALVRTAPDQHRFVLTNHHIVLDGWSLPILLGEIFASYYGQWLPATVPYRRFVSWLAERDDAAARQAWSEALAGFEAPTLVGPRLPLPPGRREVISHRLSAPTTQALSELARTHHTTVSTVLQAAWAQLLCRMTGRRDVAFGAVVSGRPDDVAGVDAMVGLFINTVPVRATMTSTTTTADLLDQLHNGRNRTLDHEHLGLADIHRITGHRQLFDTVFVYENYPTDAAKLSGDDGLAVTDLDNRDFYHYPLAIQAVPGAELDLRIQYHADVFDAAGIDSLVEQFTRVVVAMITDPTQPLLSADLQGGGSGRYGPAPADPVTLDHAGSHHAPATDVERTLADIYARVLGVEQVGTAESFFDLGGDSLAAMRAVDAINAAFGTRLPVTDLLGAPTIRHLSGLIGRDG</sequence>
<evidence type="ECO:0000256" key="6">
    <source>
        <dbReference type="ARBA" id="ARBA00023194"/>
    </source>
</evidence>
<dbReference type="PROSITE" id="PS00012">
    <property type="entry name" value="PHOSPHOPANTETHEINE"/>
    <property type="match status" value="4"/>
</dbReference>
<dbReference type="PANTHER" id="PTHR45527:SF1">
    <property type="entry name" value="FATTY ACID SYNTHASE"/>
    <property type="match status" value="1"/>
</dbReference>
<evidence type="ECO:0000256" key="2">
    <source>
        <dbReference type="ARBA" id="ARBA00006432"/>
    </source>
</evidence>
<dbReference type="CDD" id="cd19540">
    <property type="entry name" value="LCL_NRPS-like"/>
    <property type="match status" value="2"/>
</dbReference>
<evidence type="ECO:0000256" key="5">
    <source>
        <dbReference type="ARBA" id="ARBA00022737"/>
    </source>
</evidence>
<dbReference type="NCBIfam" id="NF003417">
    <property type="entry name" value="PRK04813.1"/>
    <property type="match status" value="3"/>
</dbReference>
<dbReference type="Gene3D" id="3.30.300.30">
    <property type="match status" value="3"/>
</dbReference>
<protein>
    <submittedName>
        <fullName evidence="8">D-alanine--poly(Phosphoribitol) ligase, subunit 1</fullName>
    </submittedName>
</protein>
<dbReference type="PROSITE" id="PS00455">
    <property type="entry name" value="AMP_BINDING"/>
    <property type="match status" value="3"/>
</dbReference>
<dbReference type="FunFam" id="1.10.1200.10:FF:000005">
    <property type="entry name" value="Nonribosomal peptide synthetase 1"/>
    <property type="match status" value="4"/>
</dbReference>
<dbReference type="InterPro" id="IPR020806">
    <property type="entry name" value="PKS_PP-bd"/>
</dbReference>
<keyword evidence="4" id="KW-0597">Phosphoprotein</keyword>
<dbReference type="Gene3D" id="1.10.1200.10">
    <property type="entry name" value="ACP-like"/>
    <property type="match status" value="4"/>
</dbReference>
<dbReference type="GO" id="GO:0008610">
    <property type="term" value="P:lipid biosynthetic process"/>
    <property type="evidence" value="ECO:0007669"/>
    <property type="project" value="UniProtKB-ARBA"/>
</dbReference>
<feature type="domain" description="Carrier" evidence="7">
    <location>
        <begin position="4104"/>
        <end position="4179"/>
    </location>
</feature>
<dbReference type="InterPro" id="IPR036736">
    <property type="entry name" value="ACP-like_sf"/>
</dbReference>
<organism evidence="8 9">
    <name type="scientific">Mycolicibacterium aurum</name>
    <name type="common">Mycobacterium aurum</name>
    <dbReference type="NCBI Taxonomy" id="1791"/>
    <lineage>
        <taxon>Bacteria</taxon>
        <taxon>Bacillati</taxon>
        <taxon>Actinomycetota</taxon>
        <taxon>Actinomycetes</taxon>
        <taxon>Mycobacteriales</taxon>
        <taxon>Mycobacteriaceae</taxon>
        <taxon>Mycolicibacterium</taxon>
    </lineage>
</organism>
<dbReference type="InterPro" id="IPR023213">
    <property type="entry name" value="CAT-like_dom_sf"/>
</dbReference>
<evidence type="ECO:0000259" key="7">
    <source>
        <dbReference type="PROSITE" id="PS50075"/>
    </source>
</evidence>
<keyword evidence="6" id="KW-0045">Antibiotic biosynthesis</keyword>
<evidence type="ECO:0000313" key="9">
    <source>
        <dbReference type="Proteomes" id="UP000279306"/>
    </source>
</evidence>
<dbReference type="SMART" id="SM01294">
    <property type="entry name" value="PKS_PP_betabranch"/>
    <property type="match status" value="1"/>
</dbReference>
<keyword evidence="8" id="KW-0436">Ligase</keyword>
<dbReference type="InterPro" id="IPR020845">
    <property type="entry name" value="AMP-binding_CS"/>
</dbReference>
<dbReference type="GO" id="GO:0031177">
    <property type="term" value="F:phosphopantetheine binding"/>
    <property type="evidence" value="ECO:0007669"/>
    <property type="project" value="InterPro"/>
</dbReference>
<dbReference type="SUPFAM" id="SSF47336">
    <property type="entry name" value="ACP-like"/>
    <property type="match status" value="4"/>
</dbReference>
<comment type="cofactor">
    <cofactor evidence="1">
        <name>pantetheine 4'-phosphate</name>
        <dbReference type="ChEBI" id="CHEBI:47942"/>
    </cofactor>
</comment>
<comment type="similarity">
    <text evidence="2">Belongs to the ATP-dependent AMP-binding enzyme family.</text>
</comment>
<dbReference type="KEGG" id="mauu:NCTC10437_02881"/>
<dbReference type="GO" id="GO:0016874">
    <property type="term" value="F:ligase activity"/>
    <property type="evidence" value="ECO:0007669"/>
    <property type="project" value="UniProtKB-KW"/>
</dbReference>
<dbReference type="Pfam" id="PF00550">
    <property type="entry name" value="PP-binding"/>
    <property type="match status" value="4"/>
</dbReference>
<gene>
    <name evidence="8" type="primary">srfAB</name>
    <name evidence="8" type="ORF">NCTC10437_02881</name>
</gene>
<name>A0A3S4TB66_MYCAU</name>
<dbReference type="InterPro" id="IPR010071">
    <property type="entry name" value="AA_adenyl_dom"/>
</dbReference>
<dbReference type="NCBIfam" id="TIGR01733">
    <property type="entry name" value="AA-adenyl-dom"/>
    <property type="match status" value="3"/>
</dbReference>
<dbReference type="InterPro" id="IPR006162">
    <property type="entry name" value="Ppantetheine_attach_site"/>
</dbReference>